<reference evidence="14 16" key="1">
    <citation type="submission" date="2019-07" db="EMBL/GenBank/DDBJ databases">
        <title>Whole genome shotgun sequence of Cellulomonas hominis NBRC 16055.</title>
        <authorList>
            <person name="Hosoyama A."/>
            <person name="Uohara A."/>
            <person name="Ohji S."/>
            <person name="Ichikawa N."/>
        </authorList>
    </citation>
    <scope>NUCLEOTIDE SEQUENCE [LARGE SCALE GENOMIC DNA]</scope>
    <source>
        <strain evidence="14 16">NBRC 16055</strain>
    </source>
</reference>
<feature type="domain" description="CNNM transmembrane" evidence="13">
    <location>
        <begin position="1"/>
        <end position="199"/>
    </location>
</feature>
<protein>
    <submittedName>
        <fullName evidence="14">Membrane protein</fullName>
    </submittedName>
    <submittedName>
        <fullName evidence="15">Putative hemolysin</fullName>
    </submittedName>
</protein>
<dbReference type="Pfam" id="PF00571">
    <property type="entry name" value="CBS"/>
    <property type="match status" value="2"/>
</dbReference>
<evidence type="ECO:0000256" key="2">
    <source>
        <dbReference type="ARBA" id="ARBA00006337"/>
    </source>
</evidence>
<feature type="transmembrane region" description="Helical" evidence="11">
    <location>
        <begin position="101"/>
        <end position="121"/>
    </location>
</feature>
<keyword evidence="5" id="KW-0677">Repeat</keyword>
<evidence type="ECO:0000256" key="9">
    <source>
        <dbReference type="PROSITE-ProRule" id="PRU00703"/>
    </source>
</evidence>
<dbReference type="InterPro" id="IPR036318">
    <property type="entry name" value="FAD-bd_PCMH-like_sf"/>
</dbReference>
<dbReference type="InterPro" id="IPR044751">
    <property type="entry name" value="Ion_transp-like_CBS"/>
</dbReference>
<evidence type="ECO:0000256" key="3">
    <source>
        <dbReference type="ARBA" id="ARBA00022475"/>
    </source>
</evidence>
<dbReference type="PROSITE" id="PS51371">
    <property type="entry name" value="CBS"/>
    <property type="match status" value="2"/>
</dbReference>
<evidence type="ECO:0000313" key="14">
    <source>
        <dbReference type="EMBL" id="GEL45853.1"/>
    </source>
</evidence>
<accession>A0A511F9E4</accession>
<dbReference type="Gene3D" id="3.30.465.10">
    <property type="match status" value="1"/>
</dbReference>
<comment type="similarity">
    <text evidence="2">Belongs to the UPF0053 family.</text>
</comment>
<dbReference type="FunFam" id="3.10.580.10:FF:000002">
    <property type="entry name" value="Magnesium/cobalt efflux protein CorC"/>
    <property type="match status" value="1"/>
</dbReference>
<evidence type="ECO:0000256" key="4">
    <source>
        <dbReference type="ARBA" id="ARBA00022692"/>
    </source>
</evidence>
<keyword evidence="3" id="KW-1003">Cell membrane</keyword>
<dbReference type="Pfam" id="PF03471">
    <property type="entry name" value="CorC_HlyC"/>
    <property type="match status" value="1"/>
</dbReference>
<sequence>MDSETWGNIALVLLFILIGGVFAGTEIALVSLRESQINQLERQSTRGARVASVARDPNRFLAAVQIGVTVAGFFSAAYGASTIAPDFAPAIESLGVPEGPAGTIALVVLTLVIAYLSLVLGELVPKRIALQQSGRVALAVAPPLDRFATLMRPVIWLLSTSTNLLVRLFGGDPHATSEEMSEAELRDLVIAHQGLPEDERRILGDVFEATDRSVAEVMRPRGEVHFLEADLPLTDALDRVRDQPWSRYPVIGEDFDDVLGFLHIRELLDTPARPGVRVRDVMREIVVLPGTNKLLPSLSSMRREGVHIAVVVDEYGGTDGIVTLEDLVEELVGDIRDEYDMPGSSGAEAREGAPGSYDAGITIEEFTELTGVRLADGPYETVAGYVIARLGRLGTVGDAVEVDGHRIEVTAVEGRRIARVRVVPPPEEPAPVAPAPVAPAG</sequence>
<evidence type="ECO:0000259" key="12">
    <source>
        <dbReference type="PROSITE" id="PS51371"/>
    </source>
</evidence>
<feature type="transmembrane region" description="Helical" evidence="11">
    <location>
        <begin position="60"/>
        <end position="81"/>
    </location>
</feature>
<dbReference type="InterPro" id="IPR046342">
    <property type="entry name" value="CBS_dom_sf"/>
</dbReference>
<dbReference type="InterPro" id="IPR016169">
    <property type="entry name" value="FAD-bd_PCMH_sub2"/>
</dbReference>
<keyword evidence="4 10" id="KW-0812">Transmembrane</keyword>
<organism evidence="14 16">
    <name type="scientific">Cellulomonas hominis</name>
    <dbReference type="NCBI Taxonomy" id="156981"/>
    <lineage>
        <taxon>Bacteria</taxon>
        <taxon>Bacillati</taxon>
        <taxon>Actinomycetota</taxon>
        <taxon>Actinomycetes</taxon>
        <taxon>Micrococcales</taxon>
        <taxon>Cellulomonadaceae</taxon>
        <taxon>Cellulomonas</taxon>
    </lineage>
</organism>
<evidence type="ECO:0000256" key="7">
    <source>
        <dbReference type="ARBA" id="ARBA00023122"/>
    </source>
</evidence>
<dbReference type="RefSeq" id="WP_146834417.1">
    <property type="nucleotide sequence ID" value="NZ_BJVQ01000008.1"/>
</dbReference>
<keyword evidence="8 10" id="KW-0472">Membrane</keyword>
<dbReference type="SUPFAM" id="SSF56176">
    <property type="entry name" value="FAD-binding/transporter-associated domain-like"/>
    <property type="match status" value="1"/>
</dbReference>
<dbReference type="GO" id="GO:0005886">
    <property type="term" value="C:plasma membrane"/>
    <property type="evidence" value="ECO:0007669"/>
    <property type="project" value="UniProtKB-SubCell"/>
</dbReference>
<reference evidence="15 17" key="2">
    <citation type="submission" date="2020-08" db="EMBL/GenBank/DDBJ databases">
        <title>Sequencing the genomes of 1000 actinobacteria strains.</title>
        <authorList>
            <person name="Klenk H.-P."/>
        </authorList>
    </citation>
    <scope>NUCLEOTIDE SEQUENCE [LARGE SCALE GENOMIC DNA]</scope>
    <source>
        <strain evidence="15 17">DSM 9581</strain>
    </source>
</reference>
<dbReference type="PANTHER" id="PTHR43099">
    <property type="entry name" value="UPF0053 PROTEIN YRKA"/>
    <property type="match status" value="1"/>
</dbReference>
<dbReference type="InterPro" id="IPR005170">
    <property type="entry name" value="Transptr-assoc_dom"/>
</dbReference>
<evidence type="ECO:0000256" key="1">
    <source>
        <dbReference type="ARBA" id="ARBA00004651"/>
    </source>
</evidence>
<comment type="subcellular location">
    <subcellularLocation>
        <location evidence="1">Cell membrane</location>
        <topology evidence="1">Multi-pass membrane protein</topology>
    </subcellularLocation>
</comment>
<dbReference type="Proteomes" id="UP000564629">
    <property type="component" value="Unassembled WGS sequence"/>
</dbReference>
<keyword evidence="16" id="KW-1185">Reference proteome</keyword>
<dbReference type="PANTHER" id="PTHR43099:SF5">
    <property type="entry name" value="HLYC_CORC FAMILY TRANSPORTER"/>
    <property type="match status" value="1"/>
</dbReference>
<dbReference type="Proteomes" id="UP000321723">
    <property type="component" value="Unassembled WGS sequence"/>
</dbReference>
<dbReference type="InterPro" id="IPR051676">
    <property type="entry name" value="UPF0053_domain"/>
</dbReference>
<dbReference type="Pfam" id="PF01595">
    <property type="entry name" value="CNNM"/>
    <property type="match status" value="1"/>
</dbReference>
<comment type="caution">
    <text evidence="14">The sequence shown here is derived from an EMBL/GenBank/DDBJ whole genome shotgun (WGS) entry which is preliminary data.</text>
</comment>
<evidence type="ECO:0000256" key="6">
    <source>
        <dbReference type="ARBA" id="ARBA00022989"/>
    </source>
</evidence>
<name>A0A511F9E4_9CELL</name>
<dbReference type="Gene3D" id="3.10.580.10">
    <property type="entry name" value="CBS-domain"/>
    <property type="match status" value="1"/>
</dbReference>
<proteinExistence type="inferred from homology"/>
<dbReference type="EMBL" id="BJVQ01000008">
    <property type="protein sequence ID" value="GEL45853.1"/>
    <property type="molecule type" value="Genomic_DNA"/>
</dbReference>
<dbReference type="InterPro" id="IPR000644">
    <property type="entry name" value="CBS_dom"/>
</dbReference>
<dbReference type="SUPFAM" id="SSF54631">
    <property type="entry name" value="CBS-domain pair"/>
    <property type="match status" value="1"/>
</dbReference>
<keyword evidence="6 10" id="KW-1133">Transmembrane helix</keyword>
<dbReference type="OrthoDB" id="110231at2"/>
<evidence type="ECO:0000313" key="15">
    <source>
        <dbReference type="EMBL" id="MBB5473008.1"/>
    </source>
</evidence>
<evidence type="ECO:0000256" key="8">
    <source>
        <dbReference type="ARBA" id="ARBA00023136"/>
    </source>
</evidence>
<feature type="transmembrane region" description="Helical" evidence="11">
    <location>
        <begin position="6"/>
        <end position="32"/>
    </location>
</feature>
<feature type="domain" description="CBS" evidence="12">
    <location>
        <begin position="218"/>
        <end position="278"/>
    </location>
</feature>
<feature type="domain" description="CBS" evidence="12">
    <location>
        <begin position="281"/>
        <end position="338"/>
    </location>
</feature>
<evidence type="ECO:0000313" key="16">
    <source>
        <dbReference type="Proteomes" id="UP000321723"/>
    </source>
</evidence>
<evidence type="ECO:0000256" key="10">
    <source>
        <dbReference type="PROSITE-ProRule" id="PRU01193"/>
    </source>
</evidence>
<evidence type="ECO:0000256" key="5">
    <source>
        <dbReference type="ARBA" id="ARBA00022737"/>
    </source>
</evidence>
<dbReference type="CDD" id="cd04590">
    <property type="entry name" value="CBS_pair_CorC_HlyC_assoc"/>
    <property type="match status" value="1"/>
</dbReference>
<evidence type="ECO:0000256" key="11">
    <source>
        <dbReference type="SAM" id="Phobius"/>
    </source>
</evidence>
<dbReference type="GO" id="GO:0050660">
    <property type="term" value="F:flavin adenine dinucleotide binding"/>
    <property type="evidence" value="ECO:0007669"/>
    <property type="project" value="InterPro"/>
</dbReference>
<dbReference type="AlphaFoldDB" id="A0A511F9E4"/>
<keyword evidence="7 9" id="KW-0129">CBS domain</keyword>
<dbReference type="PROSITE" id="PS51846">
    <property type="entry name" value="CNNM"/>
    <property type="match status" value="1"/>
</dbReference>
<dbReference type="InterPro" id="IPR002550">
    <property type="entry name" value="CNNM"/>
</dbReference>
<dbReference type="EMBL" id="JACHDN010000001">
    <property type="protein sequence ID" value="MBB5473008.1"/>
    <property type="molecule type" value="Genomic_DNA"/>
</dbReference>
<dbReference type="SMART" id="SM01091">
    <property type="entry name" value="CorC_HlyC"/>
    <property type="match status" value="1"/>
</dbReference>
<gene>
    <name evidence="14" type="ORF">CHO01_09690</name>
    <name evidence="15" type="ORF">HNR08_001744</name>
</gene>
<evidence type="ECO:0000313" key="17">
    <source>
        <dbReference type="Proteomes" id="UP000564629"/>
    </source>
</evidence>
<evidence type="ECO:0000259" key="13">
    <source>
        <dbReference type="PROSITE" id="PS51846"/>
    </source>
</evidence>